<organism evidence="6 7">
    <name type="scientific">Drosophila busckii</name>
    <name type="common">Fruit fly</name>
    <dbReference type="NCBI Taxonomy" id="30019"/>
    <lineage>
        <taxon>Eukaryota</taxon>
        <taxon>Metazoa</taxon>
        <taxon>Ecdysozoa</taxon>
        <taxon>Arthropoda</taxon>
        <taxon>Hexapoda</taxon>
        <taxon>Insecta</taxon>
        <taxon>Pterygota</taxon>
        <taxon>Neoptera</taxon>
        <taxon>Endopterygota</taxon>
        <taxon>Diptera</taxon>
        <taxon>Brachycera</taxon>
        <taxon>Muscomorpha</taxon>
        <taxon>Ephydroidea</taxon>
        <taxon>Drosophilidae</taxon>
        <taxon>Drosophila</taxon>
    </lineage>
</organism>
<feature type="transmembrane region" description="Helical" evidence="5">
    <location>
        <begin position="156"/>
        <end position="177"/>
    </location>
</feature>
<evidence type="ECO:0000313" key="7">
    <source>
        <dbReference type="Proteomes" id="UP000494163"/>
    </source>
</evidence>
<feature type="transmembrane region" description="Helical" evidence="5">
    <location>
        <begin position="309"/>
        <end position="334"/>
    </location>
</feature>
<dbReference type="PANTHER" id="PTHR23507:SF39">
    <property type="entry name" value="GH23453P-RELATED"/>
    <property type="match status" value="1"/>
</dbReference>
<dbReference type="GO" id="GO:0022857">
    <property type="term" value="F:transmembrane transporter activity"/>
    <property type="evidence" value="ECO:0007669"/>
    <property type="project" value="InterPro"/>
</dbReference>
<feature type="transmembrane region" description="Helical" evidence="5">
    <location>
        <begin position="488"/>
        <end position="506"/>
    </location>
</feature>
<dbReference type="SUPFAM" id="SSF103473">
    <property type="entry name" value="MFS general substrate transporter"/>
    <property type="match status" value="1"/>
</dbReference>
<name>A0A0M4EEG4_DROBS</name>
<evidence type="ECO:0000256" key="2">
    <source>
        <dbReference type="ARBA" id="ARBA00022692"/>
    </source>
</evidence>
<dbReference type="Gene3D" id="1.20.1250.20">
    <property type="entry name" value="MFS general substrate transporter like domains"/>
    <property type="match status" value="1"/>
</dbReference>
<evidence type="ECO:0000313" key="6">
    <source>
        <dbReference type="EMBL" id="ALC41564.1"/>
    </source>
</evidence>
<dbReference type="PANTHER" id="PTHR23507">
    <property type="entry name" value="ZGC:174356"/>
    <property type="match status" value="1"/>
</dbReference>
<keyword evidence="7" id="KW-1185">Reference proteome</keyword>
<evidence type="ECO:0000256" key="3">
    <source>
        <dbReference type="ARBA" id="ARBA00022989"/>
    </source>
</evidence>
<feature type="transmembrane region" description="Helical" evidence="5">
    <location>
        <begin position="66"/>
        <end position="87"/>
    </location>
</feature>
<keyword evidence="3 5" id="KW-1133">Transmembrane helix</keyword>
<dbReference type="GO" id="GO:0016020">
    <property type="term" value="C:membrane"/>
    <property type="evidence" value="ECO:0007669"/>
    <property type="project" value="UniProtKB-SubCell"/>
</dbReference>
<feature type="transmembrane region" description="Helical" evidence="5">
    <location>
        <begin position="458"/>
        <end position="482"/>
    </location>
</feature>
<feature type="transmembrane region" description="Helical" evidence="5">
    <location>
        <begin position="255"/>
        <end position="276"/>
    </location>
</feature>
<dbReference type="InterPro" id="IPR011701">
    <property type="entry name" value="MFS"/>
</dbReference>
<keyword evidence="2 5" id="KW-0812">Transmembrane</keyword>
<accession>A0A0M4EEG4</accession>
<keyword evidence="4 5" id="KW-0472">Membrane</keyword>
<dbReference type="AlphaFoldDB" id="A0A0M4EEG4"/>
<feature type="transmembrane region" description="Helical" evidence="5">
    <location>
        <begin position="189"/>
        <end position="215"/>
    </location>
</feature>
<feature type="transmembrane region" description="Helical" evidence="5">
    <location>
        <begin position="227"/>
        <end position="249"/>
    </location>
</feature>
<protein>
    <submittedName>
        <fullName evidence="6">CG8046</fullName>
    </submittedName>
</protein>
<dbReference type="OMA" id="FAFVDWQ"/>
<dbReference type="InterPro" id="IPR036259">
    <property type="entry name" value="MFS_trans_sf"/>
</dbReference>
<feature type="transmembrane region" description="Helical" evidence="5">
    <location>
        <begin position="354"/>
        <end position="371"/>
    </location>
</feature>
<dbReference type="EMBL" id="CP012524">
    <property type="protein sequence ID" value="ALC41564.1"/>
    <property type="molecule type" value="Genomic_DNA"/>
</dbReference>
<reference evidence="6 7" key="1">
    <citation type="submission" date="2015-08" db="EMBL/GenBank/DDBJ databases">
        <title>Ancestral chromatin configuration constrains chromatin evolution on differentiating sex chromosomes in Drosophila.</title>
        <authorList>
            <person name="Zhou Q."/>
            <person name="Bachtrog D."/>
        </authorList>
    </citation>
    <scope>NUCLEOTIDE SEQUENCE [LARGE SCALE GENOMIC DNA]</scope>
    <source>
        <tissue evidence="6">Whole larvae</tissue>
    </source>
</reference>
<evidence type="ECO:0000256" key="5">
    <source>
        <dbReference type="SAM" id="Phobius"/>
    </source>
</evidence>
<dbReference type="OrthoDB" id="430300at2759"/>
<evidence type="ECO:0000256" key="1">
    <source>
        <dbReference type="ARBA" id="ARBA00004141"/>
    </source>
</evidence>
<feature type="non-terminal residue" evidence="6">
    <location>
        <position position="507"/>
    </location>
</feature>
<feature type="transmembrane region" description="Helical" evidence="5">
    <location>
        <begin position="378"/>
        <end position="400"/>
    </location>
</feature>
<dbReference type="Pfam" id="PF07690">
    <property type="entry name" value="MFS_1"/>
    <property type="match status" value="1"/>
</dbReference>
<comment type="subcellular location">
    <subcellularLocation>
        <location evidence="1">Membrane</location>
        <topology evidence="1">Multi-pass membrane protein</topology>
    </subcellularLocation>
</comment>
<sequence length="507" mass="56392">MDEDTWNVPHDHERMVDETNRSLSSEKYIYNASEENTVSATNDYRSVEEDANVGSESGRSFLLEPLILILLFAYNFSSTILKAQIIYQSCTAGLGYPNDDCLLLGTKNASSKHMEDAVQQYATRVITAMTIIEFIVPAYCGLFVGALADRYGRKPLLMASFLGYGLQYLISACIAYVAMQSQGMVSPWFYVITIIPLSLLGSRVTYSVAAICYIGDVSTGRMRSYRMIAVELCIYVGLMLGSYSSGYVFKASNAYIVFVISAASIFYALLVMALLLPESLRVRQLNTGFGLGQMWRSCIGRREFKDRTILILIMCILLLATIANDGNNVVFYMFVREKFHWTVREFTNFETVSILVPAVAGSGGVLFLWSLRHYTKSAILCLALISLLSHMSSSLMTAFAFVDWQIYLAVGLGVFKSLVNPMGRTMITNLLPTNERGLYIHYLYKYTYVLSFQYAGKVFGMLSVLQTLSPIIGATLYALIYADTLDTAPGLFNLISGTLFGLAIVLL</sequence>
<proteinExistence type="predicted"/>
<dbReference type="Proteomes" id="UP000494163">
    <property type="component" value="Chromosome 2R"/>
</dbReference>
<feature type="transmembrane region" description="Helical" evidence="5">
    <location>
        <begin position="121"/>
        <end position="144"/>
    </location>
</feature>
<gene>
    <name evidence="6" type="ORF">Dbus_chr2Rg1143</name>
</gene>
<evidence type="ECO:0000256" key="4">
    <source>
        <dbReference type="ARBA" id="ARBA00023136"/>
    </source>
</evidence>